<accession>A0A3N0DXQ2</accession>
<dbReference type="PANTHER" id="PTHR31650">
    <property type="entry name" value="O-ACYLTRANSFERASE (WSD1-LIKE) FAMILY PROTEIN"/>
    <property type="match status" value="1"/>
</dbReference>
<comment type="caution">
    <text evidence="14">The sequence shown here is derived from an EMBL/GenBank/DDBJ whole genome shotgun (WGS) entry which is preliminary data.</text>
</comment>
<dbReference type="InterPro" id="IPR004255">
    <property type="entry name" value="O-acyltransferase_WSD1_N"/>
</dbReference>
<comment type="similarity">
    <text evidence="3 11">Belongs to the long-chain O-acyltransferase family.</text>
</comment>
<keyword evidence="9 11" id="KW-0012">Acyltransferase</keyword>
<keyword evidence="5 11" id="KW-0444">Lipid biosynthesis</keyword>
<comment type="pathway">
    <text evidence="2">Lipid metabolism.</text>
</comment>
<keyword evidence="6 11" id="KW-0808">Transferase</keyword>
<dbReference type="GO" id="GO:0006071">
    <property type="term" value="P:glycerol metabolic process"/>
    <property type="evidence" value="ECO:0007669"/>
    <property type="project" value="UniProtKB-KW"/>
</dbReference>
<evidence type="ECO:0000256" key="3">
    <source>
        <dbReference type="ARBA" id="ARBA00009587"/>
    </source>
</evidence>
<dbReference type="InterPro" id="IPR014292">
    <property type="entry name" value="Acyl_transf_WS/DGAT"/>
</dbReference>
<dbReference type="InterPro" id="IPR023213">
    <property type="entry name" value="CAT-like_dom_sf"/>
</dbReference>
<dbReference type="Pfam" id="PF06974">
    <property type="entry name" value="WS_DGAT_C"/>
    <property type="match status" value="1"/>
</dbReference>
<dbReference type="InterPro" id="IPR009721">
    <property type="entry name" value="O-acyltransferase_WSD1_C"/>
</dbReference>
<organism evidence="14 15">
    <name type="scientific">Nocardioides marmorisolisilvae</name>
    <dbReference type="NCBI Taxonomy" id="1542737"/>
    <lineage>
        <taxon>Bacteria</taxon>
        <taxon>Bacillati</taxon>
        <taxon>Actinomycetota</taxon>
        <taxon>Actinomycetes</taxon>
        <taxon>Propionibacteriales</taxon>
        <taxon>Nocardioidaceae</taxon>
        <taxon>Nocardioides</taxon>
    </lineage>
</organism>
<keyword evidence="15" id="KW-1185">Reference proteome</keyword>
<dbReference type="OrthoDB" id="9810950at2"/>
<evidence type="ECO:0000256" key="4">
    <source>
        <dbReference type="ARBA" id="ARBA00013244"/>
    </source>
</evidence>
<evidence type="ECO:0000256" key="6">
    <source>
        <dbReference type="ARBA" id="ARBA00022679"/>
    </source>
</evidence>
<dbReference type="AlphaFoldDB" id="A0A3N0DXQ2"/>
<dbReference type="EMBL" id="RJSG01000002">
    <property type="protein sequence ID" value="RNL80394.1"/>
    <property type="molecule type" value="Genomic_DNA"/>
</dbReference>
<evidence type="ECO:0000256" key="9">
    <source>
        <dbReference type="ARBA" id="ARBA00023315"/>
    </source>
</evidence>
<evidence type="ECO:0000256" key="10">
    <source>
        <dbReference type="ARBA" id="ARBA00048109"/>
    </source>
</evidence>
<comment type="catalytic activity">
    <reaction evidence="10 11">
        <text>an acyl-CoA + a 1,2-diacyl-sn-glycerol = a triacyl-sn-glycerol + CoA</text>
        <dbReference type="Rhea" id="RHEA:10868"/>
        <dbReference type="ChEBI" id="CHEBI:17815"/>
        <dbReference type="ChEBI" id="CHEBI:57287"/>
        <dbReference type="ChEBI" id="CHEBI:58342"/>
        <dbReference type="ChEBI" id="CHEBI:64615"/>
        <dbReference type="EC" id="2.3.1.20"/>
    </reaction>
</comment>
<evidence type="ECO:0000256" key="11">
    <source>
        <dbReference type="RuleBase" id="RU361241"/>
    </source>
</evidence>
<dbReference type="GO" id="GO:0071731">
    <property type="term" value="P:response to nitric oxide"/>
    <property type="evidence" value="ECO:0007669"/>
    <property type="project" value="TreeGrafter"/>
</dbReference>
<comment type="pathway">
    <text evidence="1 11">Glycerolipid metabolism; triacylglycerol biosynthesis.</text>
</comment>
<dbReference type="Proteomes" id="UP000277094">
    <property type="component" value="Unassembled WGS sequence"/>
</dbReference>
<proteinExistence type="inferred from homology"/>
<dbReference type="SUPFAM" id="SSF52777">
    <property type="entry name" value="CoA-dependent acyltransferases"/>
    <property type="match status" value="1"/>
</dbReference>
<dbReference type="Pfam" id="PF03007">
    <property type="entry name" value="WS_DGAT_cat"/>
    <property type="match status" value="1"/>
</dbReference>
<evidence type="ECO:0000256" key="5">
    <source>
        <dbReference type="ARBA" id="ARBA00022516"/>
    </source>
</evidence>
<feature type="domain" description="O-acyltransferase WSD1 C-terminal" evidence="13">
    <location>
        <begin position="289"/>
        <end position="430"/>
    </location>
</feature>
<dbReference type="Gene3D" id="3.30.559.30">
    <property type="entry name" value="Nonribosomal peptide synthetase, condensation domain"/>
    <property type="match status" value="1"/>
</dbReference>
<dbReference type="GO" id="GO:0019432">
    <property type="term" value="P:triglyceride biosynthetic process"/>
    <property type="evidence" value="ECO:0007669"/>
    <property type="project" value="UniProtKB-UniPathway"/>
</dbReference>
<dbReference type="Gene3D" id="3.30.559.10">
    <property type="entry name" value="Chloramphenicol acetyltransferase-like domain"/>
    <property type="match status" value="1"/>
</dbReference>
<name>A0A3N0DXQ2_9ACTN</name>
<dbReference type="GO" id="GO:0005886">
    <property type="term" value="C:plasma membrane"/>
    <property type="evidence" value="ECO:0007669"/>
    <property type="project" value="TreeGrafter"/>
</dbReference>
<evidence type="ECO:0000256" key="8">
    <source>
        <dbReference type="ARBA" id="ARBA00023098"/>
    </source>
</evidence>
<dbReference type="EC" id="2.3.1.20" evidence="4 11"/>
<dbReference type="InterPro" id="IPR045034">
    <property type="entry name" value="O-acyltransferase_WSD1-like"/>
</dbReference>
<evidence type="ECO:0000256" key="7">
    <source>
        <dbReference type="ARBA" id="ARBA00022798"/>
    </source>
</evidence>
<dbReference type="GO" id="GO:0004144">
    <property type="term" value="F:diacylglycerol O-acyltransferase activity"/>
    <property type="evidence" value="ECO:0007669"/>
    <property type="project" value="UniProtKB-EC"/>
</dbReference>
<dbReference type="PANTHER" id="PTHR31650:SF1">
    <property type="entry name" value="WAX ESTER SYNTHASE_DIACYLGLYCEROL ACYLTRANSFERASE 4-RELATED"/>
    <property type="match status" value="1"/>
</dbReference>
<sequence length="435" mass="46907">MFVRMETSRAPLHIGCGAIFELPEGAGPGFVRDLHQAFAQLDWVPFPYDSVVDHGPANALSRWVKTRPDPSYHVRLSALPSPGNDAQLGQLIERLHSNPLDLSKPLWEAHVIEGLEGNRFAFYFKAHHGATDGLGAMRTIKQWLSTDPNGLGGPGGEDAPDKKELEKADRAAIRVARGIVSSLGATGEMAGKVLEMAMGANSAVLGALRTPRTPFNKRVTRNRRIAKAELDLGRMRAIAKATDTTVNDVVLTALAGSVRRYLAEQEQLPKRSLTASVPVGIDRDEETINAAAGFVCPLGTDIEDPVERLRRINAVTSRGKKELVALSPSALQQFTLAGLLPIAFSQKVVTAPPLFNFVVSNLVLSKEPLYLAGAKLVSMVPVSFLSDGYGLNVTLIGYGDKVTLGFVGCRDTIPHLQRLAIYTHDALDDLEKAAG</sequence>
<dbReference type="GO" id="GO:0001666">
    <property type="term" value="P:response to hypoxia"/>
    <property type="evidence" value="ECO:0007669"/>
    <property type="project" value="TreeGrafter"/>
</dbReference>
<reference evidence="14 15" key="1">
    <citation type="submission" date="2018-11" db="EMBL/GenBank/DDBJ databases">
        <authorList>
            <person name="Li F."/>
        </authorList>
    </citation>
    <scope>NUCLEOTIDE SEQUENCE [LARGE SCALE GENOMIC DNA]</scope>
    <source>
        <strain evidence="14 15">KIS18-7</strain>
    </source>
</reference>
<evidence type="ECO:0000313" key="14">
    <source>
        <dbReference type="EMBL" id="RNL80394.1"/>
    </source>
</evidence>
<evidence type="ECO:0000313" key="15">
    <source>
        <dbReference type="Proteomes" id="UP000277094"/>
    </source>
</evidence>
<keyword evidence="7 11" id="KW-0319">Glycerol metabolism</keyword>
<dbReference type="GO" id="GO:0051701">
    <property type="term" value="P:biological process involved in interaction with host"/>
    <property type="evidence" value="ECO:0007669"/>
    <property type="project" value="TreeGrafter"/>
</dbReference>
<evidence type="ECO:0000259" key="13">
    <source>
        <dbReference type="Pfam" id="PF06974"/>
    </source>
</evidence>
<keyword evidence="8 11" id="KW-0443">Lipid metabolism</keyword>
<feature type="domain" description="O-acyltransferase WSD1-like N-terminal" evidence="12">
    <location>
        <begin position="1"/>
        <end position="250"/>
    </location>
</feature>
<evidence type="ECO:0000256" key="1">
    <source>
        <dbReference type="ARBA" id="ARBA00004771"/>
    </source>
</evidence>
<evidence type="ECO:0000256" key="2">
    <source>
        <dbReference type="ARBA" id="ARBA00005189"/>
    </source>
</evidence>
<gene>
    <name evidence="14" type="ORF">EFL95_09385</name>
</gene>
<protein>
    <recommendedName>
        <fullName evidence="4 11">Diacylglycerol O-acyltransferase</fullName>
        <ecNumber evidence="4 11">2.3.1.20</ecNumber>
    </recommendedName>
</protein>
<evidence type="ECO:0000259" key="12">
    <source>
        <dbReference type="Pfam" id="PF03007"/>
    </source>
</evidence>
<dbReference type="NCBIfam" id="TIGR02946">
    <property type="entry name" value="acyl_WS_DGAT"/>
    <property type="match status" value="1"/>
</dbReference>
<dbReference type="UniPathway" id="UPA00282"/>